<dbReference type="Pfam" id="PF00106">
    <property type="entry name" value="adh_short"/>
    <property type="match status" value="1"/>
</dbReference>
<dbReference type="RefSeq" id="WP_073459054.1">
    <property type="nucleotide sequence ID" value="NZ_CALGVN010000037.1"/>
</dbReference>
<dbReference type="PANTHER" id="PTHR45024:SF2">
    <property type="entry name" value="SCP2 DOMAIN-CONTAINING PROTEIN"/>
    <property type="match status" value="1"/>
</dbReference>
<dbReference type="Proteomes" id="UP000184363">
    <property type="component" value="Unassembled WGS sequence"/>
</dbReference>
<dbReference type="PROSITE" id="PS00061">
    <property type="entry name" value="ADH_SHORT"/>
    <property type="match status" value="1"/>
</dbReference>
<evidence type="ECO:0000256" key="3">
    <source>
        <dbReference type="RuleBase" id="RU000363"/>
    </source>
</evidence>
<dbReference type="InterPro" id="IPR002347">
    <property type="entry name" value="SDR_fam"/>
</dbReference>
<proteinExistence type="inferred from homology"/>
<dbReference type="GO" id="GO:0016491">
    <property type="term" value="F:oxidoreductase activity"/>
    <property type="evidence" value="ECO:0007669"/>
    <property type="project" value="UniProtKB-KW"/>
</dbReference>
<dbReference type="Gene3D" id="3.40.50.720">
    <property type="entry name" value="NAD(P)-binding Rossmann-like Domain"/>
    <property type="match status" value="1"/>
</dbReference>
<sequence length="299" mass="31032">MDDRIDLTGRVAVVTGAGRGLGRAYAEGLAKAGAAVVVNDLDEAVATEAVEAIRGAGGQAVAHVAAVGPTAAAEELVERAVAEFGRLDVMCTNAGALRDRTLLKMSDEDFDVVVDSHLRGTFTCGRAAARRFREQGEGGRLILVGSPAGQLGAFGQTAYAASKAAIIALVRVWSVELAKYGITVNAVVPKALTRMAATIPALTEVVAQVEAGAPVPEHLRRQGTGTVEDVVPLVVFLSSAAAAGITGQYIGFGGDRLSVWAHPTEAFVTHRDGGWSAEQLAADFAGWTEHLQDHTRKPG</sequence>
<dbReference type="SMART" id="SM00822">
    <property type="entry name" value="PKS_KR"/>
    <property type="match status" value="1"/>
</dbReference>
<dbReference type="PRINTS" id="PR00081">
    <property type="entry name" value="GDHRDH"/>
</dbReference>
<dbReference type="STRING" id="1848.SAMN05443637_11892"/>
<dbReference type="InterPro" id="IPR020904">
    <property type="entry name" value="Sc_DH/Rdtase_CS"/>
</dbReference>
<evidence type="ECO:0000313" key="6">
    <source>
        <dbReference type="Proteomes" id="UP000184363"/>
    </source>
</evidence>
<dbReference type="InterPro" id="IPR051687">
    <property type="entry name" value="Peroxisomal_Beta-Oxidation"/>
</dbReference>
<organism evidence="5 6">
    <name type="scientific">Pseudonocardia thermophila</name>
    <dbReference type="NCBI Taxonomy" id="1848"/>
    <lineage>
        <taxon>Bacteria</taxon>
        <taxon>Bacillati</taxon>
        <taxon>Actinomycetota</taxon>
        <taxon>Actinomycetes</taxon>
        <taxon>Pseudonocardiales</taxon>
        <taxon>Pseudonocardiaceae</taxon>
        <taxon>Pseudonocardia</taxon>
    </lineage>
</organism>
<keyword evidence="6" id="KW-1185">Reference proteome</keyword>
<accession>A0A1M6XZ83</accession>
<protein>
    <submittedName>
        <fullName evidence="5">3-oxoacyl-[acyl-carrier protein] reductase</fullName>
    </submittedName>
</protein>
<reference evidence="5 6" key="1">
    <citation type="submission" date="2016-11" db="EMBL/GenBank/DDBJ databases">
        <authorList>
            <person name="Jaros S."/>
            <person name="Januszkiewicz K."/>
            <person name="Wedrychowicz H."/>
        </authorList>
    </citation>
    <scope>NUCLEOTIDE SEQUENCE [LARGE SCALE GENOMIC DNA]</scope>
    <source>
        <strain evidence="5 6">DSM 43832</strain>
    </source>
</reference>
<evidence type="ECO:0000256" key="2">
    <source>
        <dbReference type="ARBA" id="ARBA00023002"/>
    </source>
</evidence>
<dbReference type="AlphaFoldDB" id="A0A1M6XZ83"/>
<name>A0A1M6XZ83_PSETH</name>
<comment type="similarity">
    <text evidence="1 3">Belongs to the short-chain dehydrogenases/reductases (SDR) family.</text>
</comment>
<gene>
    <name evidence="5" type="ORF">SAMN05443637_11892</name>
</gene>
<dbReference type="PANTHER" id="PTHR45024">
    <property type="entry name" value="DEHYDROGENASES, SHORT CHAIN"/>
    <property type="match status" value="1"/>
</dbReference>
<evidence type="ECO:0000259" key="4">
    <source>
        <dbReference type="SMART" id="SM00822"/>
    </source>
</evidence>
<dbReference type="PRINTS" id="PR00080">
    <property type="entry name" value="SDRFAMILY"/>
</dbReference>
<dbReference type="OrthoDB" id="9808187at2"/>
<dbReference type="EMBL" id="FRAP01000018">
    <property type="protein sequence ID" value="SHL11236.1"/>
    <property type="molecule type" value="Genomic_DNA"/>
</dbReference>
<keyword evidence="2" id="KW-0560">Oxidoreductase</keyword>
<dbReference type="SUPFAM" id="SSF51735">
    <property type="entry name" value="NAD(P)-binding Rossmann-fold domains"/>
    <property type="match status" value="1"/>
</dbReference>
<dbReference type="InterPro" id="IPR057326">
    <property type="entry name" value="KR_dom"/>
</dbReference>
<feature type="domain" description="Ketoreductase" evidence="4">
    <location>
        <begin position="10"/>
        <end position="190"/>
    </location>
</feature>
<evidence type="ECO:0000256" key="1">
    <source>
        <dbReference type="ARBA" id="ARBA00006484"/>
    </source>
</evidence>
<dbReference type="FunFam" id="3.40.50.720:FF:000084">
    <property type="entry name" value="Short-chain dehydrogenase reductase"/>
    <property type="match status" value="1"/>
</dbReference>
<evidence type="ECO:0000313" key="5">
    <source>
        <dbReference type="EMBL" id="SHL11236.1"/>
    </source>
</evidence>
<dbReference type="InterPro" id="IPR036291">
    <property type="entry name" value="NAD(P)-bd_dom_sf"/>
</dbReference>